<keyword evidence="3" id="KW-1003">Cell membrane</keyword>
<evidence type="ECO:0000313" key="11">
    <source>
        <dbReference type="Proteomes" id="UP001595906"/>
    </source>
</evidence>
<dbReference type="Pfam" id="PF12704">
    <property type="entry name" value="MacB_PCD"/>
    <property type="match status" value="1"/>
</dbReference>
<dbReference type="InterPro" id="IPR025857">
    <property type="entry name" value="MacB_PCD"/>
</dbReference>
<feature type="transmembrane region" description="Helical" evidence="7">
    <location>
        <begin position="331"/>
        <end position="355"/>
    </location>
</feature>
<evidence type="ECO:0000256" key="3">
    <source>
        <dbReference type="ARBA" id="ARBA00022475"/>
    </source>
</evidence>
<accession>A0ABV8PWS7</accession>
<comment type="similarity">
    <text evidence="2">Belongs to the ABC-4 integral membrane protein family. LolC/E subfamily.</text>
</comment>
<evidence type="ECO:0000259" key="8">
    <source>
        <dbReference type="Pfam" id="PF02687"/>
    </source>
</evidence>
<evidence type="ECO:0000256" key="6">
    <source>
        <dbReference type="ARBA" id="ARBA00023136"/>
    </source>
</evidence>
<comment type="caution">
    <text evidence="10">The sequence shown here is derived from an EMBL/GenBank/DDBJ whole genome shotgun (WGS) entry which is preliminary data.</text>
</comment>
<feature type="transmembrane region" description="Helical" evidence="7">
    <location>
        <begin position="283"/>
        <end position="304"/>
    </location>
</feature>
<evidence type="ECO:0000256" key="4">
    <source>
        <dbReference type="ARBA" id="ARBA00022692"/>
    </source>
</evidence>
<keyword evidence="5 7" id="KW-1133">Transmembrane helix</keyword>
<dbReference type="Pfam" id="PF02687">
    <property type="entry name" value="FtsX"/>
    <property type="match status" value="1"/>
</dbReference>
<comment type="subcellular location">
    <subcellularLocation>
        <location evidence="1">Cell membrane</location>
        <topology evidence="1">Multi-pass membrane protein</topology>
    </subcellularLocation>
</comment>
<dbReference type="Proteomes" id="UP001595906">
    <property type="component" value="Unassembled WGS sequence"/>
</dbReference>
<reference evidence="11" key="1">
    <citation type="journal article" date="2019" name="Int. J. Syst. Evol. Microbiol.">
        <title>The Global Catalogue of Microorganisms (GCM) 10K type strain sequencing project: providing services to taxonomists for standard genome sequencing and annotation.</title>
        <authorList>
            <consortium name="The Broad Institute Genomics Platform"/>
            <consortium name="The Broad Institute Genome Sequencing Center for Infectious Disease"/>
            <person name="Wu L."/>
            <person name="Ma J."/>
        </authorList>
    </citation>
    <scope>NUCLEOTIDE SEQUENCE [LARGE SCALE GENOMIC DNA]</scope>
    <source>
        <strain evidence="11">CECT 8010</strain>
    </source>
</reference>
<feature type="domain" description="ABC3 transporter permease C-terminal" evidence="8">
    <location>
        <begin position="287"/>
        <end position="407"/>
    </location>
</feature>
<dbReference type="PANTHER" id="PTHR30489">
    <property type="entry name" value="LIPOPROTEIN-RELEASING SYSTEM TRANSMEMBRANE PROTEIN LOLE"/>
    <property type="match status" value="1"/>
</dbReference>
<sequence length="413" mass="45115">MASQINNRISQIHLTSNIKQTIVAMLGVTFGISMYVFMTGFMSGVNNAQNDLAFSSLAHIRIYNDRPLDNTNIAAKAFPNSVVNLHNAKIIKYTDGIKNSNAILEALKSQKDITSITTQVNINVFFKNAGNKVNGSVSGVDVVNENKVFNASKHITEGNWNELKQRSDGIFVAVDLAKNLSLKVNDNLNILTSDGISKNYKVIGLFKTDVASVDKSKAYININAARQLIGANQSYVTDIQINIKDYDKTQSIINQIAPIIPYKTESWQMANQQLVAGSSLRDIIAIAVSLVILLVAGFGIYNIMNMTINQKIREIAILKAMGFSGPDVTQIFLTQAIVIGIIGGFIGLGFGYLIANLVNKIPFEVAGLHTLPMAYKPKDYVLAFMFGLITTFIAGYLPARKASKIDPVTIIRG</sequence>
<evidence type="ECO:0000256" key="1">
    <source>
        <dbReference type="ARBA" id="ARBA00004651"/>
    </source>
</evidence>
<feature type="transmembrane region" description="Helical" evidence="7">
    <location>
        <begin position="380"/>
        <end position="399"/>
    </location>
</feature>
<gene>
    <name evidence="10" type="ORF">ACFOW1_11740</name>
</gene>
<name>A0ABV8PWS7_9BACT</name>
<dbReference type="RefSeq" id="WP_379014473.1">
    <property type="nucleotide sequence ID" value="NZ_JBHSDC010000022.1"/>
</dbReference>
<organism evidence="10 11">
    <name type="scientific">Parasediminibacterium paludis</name>
    <dbReference type="NCBI Taxonomy" id="908966"/>
    <lineage>
        <taxon>Bacteria</taxon>
        <taxon>Pseudomonadati</taxon>
        <taxon>Bacteroidota</taxon>
        <taxon>Chitinophagia</taxon>
        <taxon>Chitinophagales</taxon>
        <taxon>Chitinophagaceae</taxon>
        <taxon>Parasediminibacterium</taxon>
    </lineage>
</organism>
<evidence type="ECO:0000313" key="10">
    <source>
        <dbReference type="EMBL" id="MFC4232569.1"/>
    </source>
</evidence>
<evidence type="ECO:0000256" key="5">
    <source>
        <dbReference type="ARBA" id="ARBA00022989"/>
    </source>
</evidence>
<evidence type="ECO:0000256" key="2">
    <source>
        <dbReference type="ARBA" id="ARBA00005236"/>
    </source>
</evidence>
<keyword evidence="11" id="KW-1185">Reference proteome</keyword>
<keyword evidence="6 7" id="KW-0472">Membrane</keyword>
<dbReference type="EMBL" id="JBHSDC010000022">
    <property type="protein sequence ID" value="MFC4232569.1"/>
    <property type="molecule type" value="Genomic_DNA"/>
</dbReference>
<proteinExistence type="inferred from homology"/>
<dbReference type="InterPro" id="IPR003838">
    <property type="entry name" value="ABC3_permease_C"/>
</dbReference>
<keyword evidence="4 7" id="KW-0812">Transmembrane</keyword>
<feature type="domain" description="MacB-like periplasmic core" evidence="9">
    <location>
        <begin position="21"/>
        <end position="257"/>
    </location>
</feature>
<evidence type="ECO:0000256" key="7">
    <source>
        <dbReference type="SAM" id="Phobius"/>
    </source>
</evidence>
<dbReference type="PANTHER" id="PTHR30489:SF0">
    <property type="entry name" value="LIPOPROTEIN-RELEASING SYSTEM TRANSMEMBRANE PROTEIN LOLE"/>
    <property type="match status" value="1"/>
</dbReference>
<dbReference type="InterPro" id="IPR051447">
    <property type="entry name" value="Lipoprotein-release_system"/>
</dbReference>
<evidence type="ECO:0000259" key="9">
    <source>
        <dbReference type="Pfam" id="PF12704"/>
    </source>
</evidence>
<feature type="transmembrane region" description="Helical" evidence="7">
    <location>
        <begin position="21"/>
        <end position="42"/>
    </location>
</feature>
<protein>
    <submittedName>
        <fullName evidence="10">ABC transporter permease</fullName>
    </submittedName>
</protein>